<dbReference type="InterPro" id="IPR045584">
    <property type="entry name" value="Pilin-like"/>
</dbReference>
<sequence>MKIKNGFTLVELMIVVAIISILSMIGYPSYMTFIKDSRRADAQSALMGFAQAMEHHYLTLGTYKGAAVGGDTGTPRIFSTKSPIDGASAYYNLKIVSAGAASYLIGAEPLDAQAGDGVLILKSTGARGWNVSNSANGLLASLGDSPNEVVPSEQCWKEGC</sequence>
<comment type="caution">
    <text evidence="2">The sequence shown here is derived from an EMBL/GenBank/DDBJ whole genome shotgun (WGS) entry which is preliminary data.</text>
</comment>
<dbReference type="InterPro" id="IPR012902">
    <property type="entry name" value="N_methyl_site"/>
</dbReference>
<dbReference type="NCBIfam" id="TIGR02532">
    <property type="entry name" value="IV_pilin_GFxxxE"/>
    <property type="match status" value="1"/>
</dbReference>
<gene>
    <name evidence="2" type="primary">pilE_3</name>
    <name evidence="2" type="ORF">GCM10007916_36690</name>
</gene>
<dbReference type="PANTHER" id="PTHR30093">
    <property type="entry name" value="GENERAL SECRETION PATHWAY PROTEIN G"/>
    <property type="match status" value="1"/>
</dbReference>
<dbReference type="RefSeq" id="WP_284205705.1">
    <property type="nucleotide sequence ID" value="NZ_BSPQ01000026.1"/>
</dbReference>
<dbReference type="PANTHER" id="PTHR30093:SF47">
    <property type="entry name" value="TYPE IV PILUS NON-CORE MINOR PILIN PILE"/>
    <property type="match status" value="1"/>
</dbReference>
<evidence type="ECO:0000313" key="2">
    <source>
        <dbReference type="EMBL" id="GLS92597.1"/>
    </source>
</evidence>
<keyword evidence="3" id="KW-1185">Reference proteome</keyword>
<dbReference type="InterPro" id="IPR031982">
    <property type="entry name" value="PilE-like"/>
</dbReference>
<dbReference type="EMBL" id="BSPQ01000026">
    <property type="protein sequence ID" value="GLS92597.1"/>
    <property type="molecule type" value="Genomic_DNA"/>
</dbReference>
<organism evidence="2 3">
    <name type="scientific">Psychromonas marina</name>
    <dbReference type="NCBI Taxonomy" id="88364"/>
    <lineage>
        <taxon>Bacteria</taxon>
        <taxon>Pseudomonadati</taxon>
        <taxon>Pseudomonadota</taxon>
        <taxon>Gammaproteobacteria</taxon>
        <taxon>Alteromonadales</taxon>
        <taxon>Psychromonadaceae</taxon>
        <taxon>Psychromonas</taxon>
    </lineage>
</organism>
<dbReference type="Proteomes" id="UP001157353">
    <property type="component" value="Unassembled WGS sequence"/>
</dbReference>
<evidence type="ECO:0000256" key="1">
    <source>
        <dbReference type="SAM" id="Phobius"/>
    </source>
</evidence>
<protein>
    <submittedName>
        <fullName evidence="2">Pilus assembly protein PilE</fullName>
    </submittedName>
</protein>
<dbReference type="SUPFAM" id="SSF54523">
    <property type="entry name" value="Pili subunits"/>
    <property type="match status" value="1"/>
</dbReference>
<keyword evidence="1" id="KW-0472">Membrane</keyword>
<keyword evidence="1" id="KW-0812">Transmembrane</keyword>
<dbReference type="Pfam" id="PF16732">
    <property type="entry name" value="ComP_DUS"/>
    <property type="match status" value="1"/>
</dbReference>
<evidence type="ECO:0000313" key="3">
    <source>
        <dbReference type="Proteomes" id="UP001157353"/>
    </source>
</evidence>
<proteinExistence type="predicted"/>
<dbReference type="Gene3D" id="3.30.700.10">
    <property type="entry name" value="Glycoprotein, Type 4 Pilin"/>
    <property type="match status" value="1"/>
</dbReference>
<keyword evidence="1" id="KW-1133">Transmembrane helix</keyword>
<feature type="transmembrane region" description="Helical" evidence="1">
    <location>
        <begin position="12"/>
        <end position="30"/>
    </location>
</feature>
<name>A0ABQ6E5A1_9GAMM</name>
<dbReference type="Pfam" id="PF07963">
    <property type="entry name" value="N_methyl"/>
    <property type="match status" value="1"/>
</dbReference>
<accession>A0ABQ6E5A1</accession>
<reference evidence="3" key="1">
    <citation type="journal article" date="2019" name="Int. J. Syst. Evol. Microbiol.">
        <title>The Global Catalogue of Microorganisms (GCM) 10K type strain sequencing project: providing services to taxonomists for standard genome sequencing and annotation.</title>
        <authorList>
            <consortium name="The Broad Institute Genomics Platform"/>
            <consortium name="The Broad Institute Genome Sequencing Center for Infectious Disease"/>
            <person name="Wu L."/>
            <person name="Ma J."/>
        </authorList>
    </citation>
    <scope>NUCLEOTIDE SEQUENCE [LARGE SCALE GENOMIC DNA]</scope>
    <source>
        <strain evidence="3">NBRC 103166</strain>
    </source>
</reference>